<name>A0A1F6BV33_9BACT</name>
<evidence type="ECO:0000259" key="8">
    <source>
        <dbReference type="Pfam" id="PF00557"/>
    </source>
</evidence>
<dbReference type="NCBIfam" id="TIGR00500">
    <property type="entry name" value="met_pdase_I"/>
    <property type="match status" value="1"/>
</dbReference>
<dbReference type="InterPro" id="IPR002467">
    <property type="entry name" value="Pept_M24A_MAP1"/>
</dbReference>
<comment type="caution">
    <text evidence="9">The sequence shown here is derived from an EMBL/GenBank/DDBJ whole genome shotgun (WGS) entry which is preliminary data.</text>
</comment>
<evidence type="ECO:0000256" key="4">
    <source>
        <dbReference type="ARBA" id="ARBA00022723"/>
    </source>
</evidence>
<dbReference type="Gene3D" id="3.90.230.10">
    <property type="entry name" value="Creatinase/methionine aminopeptidase superfamily"/>
    <property type="match status" value="1"/>
</dbReference>
<dbReference type="GO" id="GO:0046872">
    <property type="term" value="F:metal ion binding"/>
    <property type="evidence" value="ECO:0007669"/>
    <property type="project" value="UniProtKB-UniRule"/>
</dbReference>
<sequence length="251" mass="27152">MLKSPSDIKLLQVSGRILAETLCALQKQAKEGVSILDLDKEARRLIEKKGGSPAFLGYRSTPKSTPYPASICASLNETIVHGIPYDLPLKKGDLLSLDLGVNYKGLITDAALTIGIGEVSKEASRLMKAGREALEAGIKVCKQGRRMGDIGSAIESVVKKYGFSVVDKLTGHGVGFALHEKPIVYNYGEKHTGLLLEEGMVLAIEPMISLGRSEVIEKKDGSFETKDGSLAVHFEKTITITKHGYVNLTPW</sequence>
<dbReference type="PANTHER" id="PTHR43330:SF27">
    <property type="entry name" value="METHIONINE AMINOPEPTIDASE"/>
    <property type="match status" value="1"/>
</dbReference>
<evidence type="ECO:0000313" key="9">
    <source>
        <dbReference type="EMBL" id="OGG40779.1"/>
    </source>
</evidence>
<evidence type="ECO:0000256" key="3">
    <source>
        <dbReference type="ARBA" id="ARBA00022670"/>
    </source>
</evidence>
<evidence type="ECO:0000256" key="1">
    <source>
        <dbReference type="ARBA" id="ARBA00002521"/>
    </source>
</evidence>
<feature type="binding site" evidence="6">
    <location>
        <position position="235"/>
    </location>
    <ligand>
        <name>a divalent metal cation</name>
        <dbReference type="ChEBI" id="CHEBI:60240"/>
        <label>2</label>
        <note>catalytic</note>
    </ligand>
</feature>
<evidence type="ECO:0000256" key="7">
    <source>
        <dbReference type="RuleBase" id="RU003653"/>
    </source>
</evidence>
<dbReference type="PANTHER" id="PTHR43330">
    <property type="entry name" value="METHIONINE AMINOPEPTIDASE"/>
    <property type="match status" value="1"/>
</dbReference>
<dbReference type="HAMAP" id="MF_01974">
    <property type="entry name" value="MetAP_1"/>
    <property type="match status" value="1"/>
</dbReference>
<dbReference type="STRING" id="1798471.A3A21_00930"/>
<feature type="binding site" evidence="6">
    <location>
        <position position="81"/>
    </location>
    <ligand>
        <name>substrate</name>
    </ligand>
</feature>
<accession>A0A1F6BV33</accession>
<comment type="similarity">
    <text evidence="6">Belongs to the peptidase M24A family. Methionine aminopeptidase type 1 subfamily.</text>
</comment>
<comment type="catalytic activity">
    <reaction evidence="6 7">
        <text>Release of N-terminal amino acids, preferentially methionine, from peptides and arylamides.</text>
        <dbReference type="EC" id="3.4.11.18"/>
    </reaction>
</comment>
<dbReference type="CDD" id="cd01086">
    <property type="entry name" value="MetAP1"/>
    <property type="match status" value="1"/>
</dbReference>
<dbReference type="GO" id="GO:0004239">
    <property type="term" value="F:initiator methionyl aminopeptidase activity"/>
    <property type="evidence" value="ECO:0007669"/>
    <property type="project" value="UniProtKB-UniRule"/>
</dbReference>
<feature type="binding site" evidence="6">
    <location>
        <position position="98"/>
    </location>
    <ligand>
        <name>a divalent metal cation</name>
        <dbReference type="ChEBI" id="CHEBI:60240"/>
        <label>1</label>
    </ligand>
</feature>
<keyword evidence="4 6" id="KW-0479">Metal-binding</keyword>
<evidence type="ECO:0000256" key="5">
    <source>
        <dbReference type="ARBA" id="ARBA00022801"/>
    </source>
</evidence>
<dbReference type="InterPro" id="IPR036005">
    <property type="entry name" value="Creatinase/aminopeptidase-like"/>
</dbReference>
<keyword evidence="5 6" id="KW-0378">Hydrolase</keyword>
<dbReference type="SUPFAM" id="SSF55920">
    <property type="entry name" value="Creatinase/aminopeptidase"/>
    <property type="match status" value="1"/>
</dbReference>
<reference evidence="9 10" key="1">
    <citation type="journal article" date="2016" name="Nat. Commun.">
        <title>Thousands of microbial genomes shed light on interconnected biogeochemical processes in an aquifer system.</title>
        <authorList>
            <person name="Anantharaman K."/>
            <person name="Brown C.T."/>
            <person name="Hug L.A."/>
            <person name="Sharon I."/>
            <person name="Castelle C.J."/>
            <person name="Probst A.J."/>
            <person name="Thomas B.C."/>
            <person name="Singh A."/>
            <person name="Wilkins M.J."/>
            <person name="Karaoz U."/>
            <person name="Brodie E.L."/>
            <person name="Williams K.H."/>
            <person name="Hubbard S.S."/>
            <person name="Banfield J.F."/>
        </authorList>
    </citation>
    <scope>NUCLEOTIDE SEQUENCE [LARGE SCALE GENOMIC DNA]</scope>
</reference>
<dbReference type="InterPro" id="IPR000994">
    <property type="entry name" value="Pept_M24"/>
</dbReference>
<dbReference type="AlphaFoldDB" id="A0A1F6BV33"/>
<dbReference type="GO" id="GO:0005829">
    <property type="term" value="C:cytosol"/>
    <property type="evidence" value="ECO:0007669"/>
    <property type="project" value="TreeGrafter"/>
</dbReference>
<keyword evidence="3 6" id="KW-0645">Protease</keyword>
<feature type="binding site" evidence="6">
    <location>
        <position position="205"/>
    </location>
    <ligand>
        <name>a divalent metal cation</name>
        <dbReference type="ChEBI" id="CHEBI:60240"/>
        <label>2</label>
        <note>catalytic</note>
    </ligand>
</feature>
<feature type="binding site" evidence="6">
    <location>
        <position position="235"/>
    </location>
    <ligand>
        <name>a divalent metal cation</name>
        <dbReference type="ChEBI" id="CHEBI:60240"/>
        <label>1</label>
    </ligand>
</feature>
<dbReference type="Pfam" id="PF00557">
    <property type="entry name" value="Peptidase_M24"/>
    <property type="match status" value="1"/>
</dbReference>
<evidence type="ECO:0000256" key="2">
    <source>
        <dbReference type="ARBA" id="ARBA00022438"/>
    </source>
</evidence>
<gene>
    <name evidence="6" type="primary">map</name>
    <name evidence="9" type="ORF">A3A21_00930</name>
</gene>
<dbReference type="EC" id="3.4.11.18" evidence="6 7"/>
<protein>
    <recommendedName>
        <fullName evidence="6 7">Methionine aminopeptidase</fullName>
        <shortName evidence="6">MAP</shortName>
        <shortName evidence="6">MetAP</shortName>
        <ecNumber evidence="6 7">3.4.11.18</ecNumber>
    </recommendedName>
    <alternativeName>
        <fullName evidence="6">Peptidase M</fullName>
    </alternativeName>
</protein>
<feature type="binding site" evidence="6">
    <location>
        <position position="109"/>
    </location>
    <ligand>
        <name>a divalent metal cation</name>
        <dbReference type="ChEBI" id="CHEBI:60240"/>
        <label>2</label>
        <note>catalytic</note>
    </ligand>
</feature>
<feature type="domain" description="Peptidase M24" evidence="8">
    <location>
        <begin position="10"/>
        <end position="242"/>
    </location>
</feature>
<comment type="cofactor">
    <cofactor evidence="6">
        <name>Co(2+)</name>
        <dbReference type="ChEBI" id="CHEBI:48828"/>
    </cofactor>
    <cofactor evidence="6">
        <name>Zn(2+)</name>
        <dbReference type="ChEBI" id="CHEBI:29105"/>
    </cofactor>
    <cofactor evidence="6">
        <name>Mn(2+)</name>
        <dbReference type="ChEBI" id="CHEBI:29035"/>
    </cofactor>
    <cofactor evidence="6">
        <name>Fe(2+)</name>
        <dbReference type="ChEBI" id="CHEBI:29033"/>
    </cofactor>
    <text evidence="6">Binds 2 divalent metal cations per subunit. Has a high-affinity and a low affinity metal-binding site. The true nature of the physiological cofactor is under debate. The enzyme is active with cobalt, zinc, manganese or divalent iron ions. Most likely, methionine aminopeptidases function as mononuclear Fe(2+)-metalloproteases under physiological conditions, and the catalytically relevant metal-binding site has been assigned to the histidine-containing high-affinity site.</text>
</comment>
<dbReference type="GO" id="GO:0006508">
    <property type="term" value="P:proteolysis"/>
    <property type="evidence" value="ECO:0007669"/>
    <property type="project" value="UniProtKB-KW"/>
</dbReference>
<comment type="subunit">
    <text evidence="6">Monomer.</text>
</comment>
<dbReference type="InterPro" id="IPR001714">
    <property type="entry name" value="Pept_M24_MAP"/>
</dbReference>
<keyword evidence="2 6" id="KW-0031">Aminopeptidase</keyword>
<proteinExistence type="inferred from homology"/>
<dbReference type="Proteomes" id="UP000176996">
    <property type="component" value="Unassembled WGS sequence"/>
</dbReference>
<feature type="binding site" evidence="6">
    <location>
        <position position="179"/>
    </location>
    <ligand>
        <name>substrate</name>
    </ligand>
</feature>
<dbReference type="GO" id="GO:0070006">
    <property type="term" value="F:metalloaminopeptidase activity"/>
    <property type="evidence" value="ECO:0007669"/>
    <property type="project" value="UniProtKB-UniRule"/>
</dbReference>
<evidence type="ECO:0000256" key="6">
    <source>
        <dbReference type="HAMAP-Rule" id="MF_01974"/>
    </source>
</evidence>
<feature type="binding site" evidence="6">
    <location>
        <position position="109"/>
    </location>
    <ligand>
        <name>a divalent metal cation</name>
        <dbReference type="ChEBI" id="CHEBI:60240"/>
        <label>1</label>
    </ligand>
</feature>
<feature type="binding site" evidence="6">
    <location>
        <position position="172"/>
    </location>
    <ligand>
        <name>a divalent metal cation</name>
        <dbReference type="ChEBI" id="CHEBI:60240"/>
        <label>2</label>
        <note>catalytic</note>
    </ligand>
</feature>
<comment type="function">
    <text evidence="1 6">Removes the N-terminal methionine from nascent proteins. The N-terminal methionine is often cleaved when the second residue in the primary sequence is small and uncharged (Met-Ala-, Cys, Gly, Pro, Ser, Thr, or Val). Requires deformylation of the N(alpha)-formylated initiator methionine before it can be hydrolyzed.</text>
</comment>
<dbReference type="EMBL" id="MFKK01000018">
    <property type="protein sequence ID" value="OGG40779.1"/>
    <property type="molecule type" value="Genomic_DNA"/>
</dbReference>
<dbReference type="PRINTS" id="PR00599">
    <property type="entry name" value="MAPEPTIDASE"/>
</dbReference>
<organism evidence="9 10">
    <name type="scientific">Candidatus Jorgensenbacteria bacterium RIFCSPLOWO2_01_FULL_45_25b</name>
    <dbReference type="NCBI Taxonomy" id="1798471"/>
    <lineage>
        <taxon>Bacteria</taxon>
        <taxon>Candidatus Joergenseniibacteriota</taxon>
    </lineage>
</organism>
<evidence type="ECO:0000313" key="10">
    <source>
        <dbReference type="Proteomes" id="UP000176996"/>
    </source>
</evidence>